<reference evidence="6 7" key="1">
    <citation type="submission" date="2019-07" db="EMBL/GenBank/DDBJ databases">
        <title>Genome sequencing for Ferrovibrio sp. K5.</title>
        <authorList>
            <person name="Park S.-J."/>
        </authorList>
    </citation>
    <scope>NUCLEOTIDE SEQUENCE [LARGE SCALE GENOMIC DNA]</scope>
    <source>
        <strain evidence="6 7">K5</strain>
    </source>
</reference>
<protein>
    <submittedName>
        <fullName evidence="6">2-dehydro-3-deoxy-6-phosphogalactonate aldolase</fullName>
        <ecNumber evidence="6">4.1.2.21</ecNumber>
    </submittedName>
</protein>
<dbReference type="NCBIfam" id="NF006600">
    <property type="entry name" value="PRK09140.1"/>
    <property type="match status" value="1"/>
</dbReference>
<proteinExistence type="inferred from homology"/>
<dbReference type="InterPro" id="IPR013785">
    <property type="entry name" value="Aldolase_TIM"/>
</dbReference>
<dbReference type="Pfam" id="PF01081">
    <property type="entry name" value="Aldolase"/>
    <property type="match status" value="1"/>
</dbReference>
<keyword evidence="7" id="KW-1185">Reference proteome</keyword>
<dbReference type="KEGG" id="fer:FNB15_01365"/>
<organism evidence="6 7">
    <name type="scientific">Ferrovibrio terrae</name>
    <dbReference type="NCBI Taxonomy" id="2594003"/>
    <lineage>
        <taxon>Bacteria</taxon>
        <taxon>Pseudomonadati</taxon>
        <taxon>Pseudomonadota</taxon>
        <taxon>Alphaproteobacteria</taxon>
        <taxon>Rhodospirillales</taxon>
        <taxon>Rhodospirillaceae</taxon>
        <taxon>Ferrovibrio</taxon>
    </lineage>
</organism>
<dbReference type="CDD" id="cd00452">
    <property type="entry name" value="KDPG_aldolase"/>
    <property type="match status" value="1"/>
</dbReference>
<gene>
    <name evidence="6" type="ORF">FNB15_01365</name>
</gene>
<accession>A0A516GWX5</accession>
<name>A0A516GWX5_9PROT</name>
<dbReference type="GO" id="GO:0008674">
    <property type="term" value="F:2-dehydro-3-deoxy-6-phosphogalactonate aldolase activity"/>
    <property type="evidence" value="ECO:0007669"/>
    <property type="project" value="UniProtKB-EC"/>
</dbReference>
<dbReference type="InterPro" id="IPR000887">
    <property type="entry name" value="Aldlse_KDPG_KHG"/>
</dbReference>
<dbReference type="EMBL" id="CP041636">
    <property type="protein sequence ID" value="QDO96007.1"/>
    <property type="molecule type" value="Genomic_DNA"/>
</dbReference>
<sequence>MKDHNTKDLTAWLQASPAIAILRGVKPEEVVEIGAALIETGIRIIEVPLNSPDPLVSISNLAKHFGDKALIGAGTVVDCTMVKRIAQAGGRLTVSPHACADVVQKAKVLDMYAVPGFFTPTEAFDMIEAGADGLKLFPAEAASPAVLKSLRAVLPRTMPVIPVGSINADNMDGWLEAGAAGFGFGGALYKPGFTAQKVAKRARAIMRMIQPAQAAE</sequence>
<comment type="similarity">
    <text evidence="2">Belongs to the KHG/KDPG aldolase family.</text>
</comment>
<dbReference type="SUPFAM" id="SSF51569">
    <property type="entry name" value="Aldolase"/>
    <property type="match status" value="1"/>
</dbReference>
<comment type="subunit">
    <text evidence="3">Homotrimer.</text>
</comment>
<dbReference type="RefSeq" id="WP_144066988.1">
    <property type="nucleotide sequence ID" value="NZ_CP041636.1"/>
</dbReference>
<evidence type="ECO:0000256" key="5">
    <source>
        <dbReference type="ARBA" id="ARBA00023277"/>
    </source>
</evidence>
<dbReference type="Proteomes" id="UP000317496">
    <property type="component" value="Chromosome"/>
</dbReference>
<evidence type="ECO:0000256" key="2">
    <source>
        <dbReference type="ARBA" id="ARBA00006906"/>
    </source>
</evidence>
<dbReference type="Gene3D" id="3.20.20.70">
    <property type="entry name" value="Aldolase class I"/>
    <property type="match status" value="1"/>
</dbReference>
<dbReference type="AlphaFoldDB" id="A0A516GWX5"/>
<evidence type="ECO:0000256" key="1">
    <source>
        <dbReference type="ARBA" id="ARBA00004761"/>
    </source>
</evidence>
<dbReference type="OrthoDB" id="7204076at2"/>
<evidence type="ECO:0000256" key="3">
    <source>
        <dbReference type="ARBA" id="ARBA00011233"/>
    </source>
</evidence>
<comment type="pathway">
    <text evidence="1">Carbohydrate acid metabolism.</text>
</comment>
<keyword evidence="5" id="KW-0119">Carbohydrate metabolism</keyword>
<evidence type="ECO:0000313" key="6">
    <source>
        <dbReference type="EMBL" id="QDO96007.1"/>
    </source>
</evidence>
<evidence type="ECO:0000313" key="7">
    <source>
        <dbReference type="Proteomes" id="UP000317496"/>
    </source>
</evidence>
<dbReference type="PANTHER" id="PTHR30246">
    <property type="entry name" value="2-KETO-3-DEOXY-6-PHOSPHOGLUCONATE ALDOLASE"/>
    <property type="match status" value="1"/>
</dbReference>
<dbReference type="PANTHER" id="PTHR30246:SF1">
    <property type="entry name" value="2-DEHYDRO-3-DEOXY-6-PHOSPHOGALACTONATE ALDOLASE-RELATED"/>
    <property type="match status" value="1"/>
</dbReference>
<keyword evidence="4 6" id="KW-0456">Lyase</keyword>
<dbReference type="EC" id="4.1.2.21" evidence="6"/>
<evidence type="ECO:0000256" key="4">
    <source>
        <dbReference type="ARBA" id="ARBA00023239"/>
    </source>
</evidence>